<keyword evidence="2" id="KW-1185">Reference proteome</keyword>
<sequence length="189" mass="21381">MICVDAGNGQATDVDVRITAPSWVARGSSATLRCLHQVPPQLLYKVEFLRTGAKVLQYVRERVPPYTNYTFQGGKVNVPEDAIKYFSYRVSSSTRTKGGGYRHRKHQHRYIAPEFNYTAKYWALIKEKPREAVHPPISLWVSIAELRTPAHGRLQLTCTATIPDEVGPGEKFADVKKQTVTAYQFLDDL</sequence>
<organism evidence="1 2">
    <name type="scientific">Leptidea sinapis</name>
    <dbReference type="NCBI Taxonomy" id="189913"/>
    <lineage>
        <taxon>Eukaryota</taxon>
        <taxon>Metazoa</taxon>
        <taxon>Ecdysozoa</taxon>
        <taxon>Arthropoda</taxon>
        <taxon>Hexapoda</taxon>
        <taxon>Insecta</taxon>
        <taxon>Pterygota</taxon>
        <taxon>Neoptera</taxon>
        <taxon>Endopterygota</taxon>
        <taxon>Lepidoptera</taxon>
        <taxon>Glossata</taxon>
        <taxon>Ditrysia</taxon>
        <taxon>Papilionoidea</taxon>
        <taxon>Pieridae</taxon>
        <taxon>Dismorphiinae</taxon>
        <taxon>Leptidea</taxon>
    </lineage>
</organism>
<name>A0A5E4Q2X2_9NEOP</name>
<dbReference type="Proteomes" id="UP000324832">
    <property type="component" value="Unassembled WGS sequence"/>
</dbReference>
<evidence type="ECO:0000313" key="2">
    <source>
        <dbReference type="Proteomes" id="UP000324832"/>
    </source>
</evidence>
<protein>
    <submittedName>
        <fullName evidence="1">Uncharacterized protein</fullName>
    </submittedName>
</protein>
<evidence type="ECO:0000313" key="1">
    <source>
        <dbReference type="EMBL" id="VVC91584.1"/>
    </source>
</evidence>
<gene>
    <name evidence="1" type="ORF">LSINAPIS_LOCUS4224</name>
</gene>
<reference evidence="1 2" key="1">
    <citation type="submission" date="2017-07" db="EMBL/GenBank/DDBJ databases">
        <authorList>
            <person name="Talla V."/>
            <person name="Backstrom N."/>
        </authorList>
    </citation>
    <scope>NUCLEOTIDE SEQUENCE [LARGE SCALE GENOMIC DNA]</scope>
</reference>
<dbReference type="PANTHER" id="PTHR21261">
    <property type="entry name" value="BEAT PROTEIN"/>
    <property type="match status" value="1"/>
</dbReference>
<dbReference type="PANTHER" id="PTHR21261:SF3">
    <property type="entry name" value="BEATEN PATH VII"/>
    <property type="match status" value="1"/>
</dbReference>
<dbReference type="EMBL" id="FZQP02001092">
    <property type="protein sequence ID" value="VVC91584.1"/>
    <property type="molecule type" value="Genomic_DNA"/>
</dbReference>
<accession>A0A5E4Q2X2</accession>
<proteinExistence type="predicted"/>
<dbReference type="AlphaFoldDB" id="A0A5E4Q2X2"/>